<proteinExistence type="predicted"/>
<evidence type="ECO:0000256" key="1">
    <source>
        <dbReference type="SAM" id="MobiDB-lite"/>
    </source>
</evidence>
<evidence type="ECO:0000313" key="2">
    <source>
        <dbReference type="EMBL" id="CAH2033444.1"/>
    </source>
</evidence>
<accession>A0AAU9R8A8</accession>
<keyword evidence="3" id="KW-1185">Reference proteome</keyword>
<dbReference type="AlphaFoldDB" id="A0AAU9R8A8"/>
<evidence type="ECO:0000313" key="3">
    <source>
        <dbReference type="Proteomes" id="UP000836841"/>
    </source>
</evidence>
<reference evidence="2 3" key="1">
    <citation type="submission" date="2022-03" db="EMBL/GenBank/DDBJ databases">
        <authorList>
            <person name="Nunn A."/>
            <person name="Chopra R."/>
            <person name="Nunn A."/>
            <person name="Contreras Garrido A."/>
        </authorList>
    </citation>
    <scope>NUCLEOTIDE SEQUENCE [LARGE SCALE GENOMIC DNA]</scope>
</reference>
<protein>
    <submittedName>
        <fullName evidence="2">Uncharacterized protein</fullName>
    </submittedName>
</protein>
<dbReference type="EMBL" id="OU466857">
    <property type="protein sequence ID" value="CAH2033444.1"/>
    <property type="molecule type" value="Genomic_DNA"/>
</dbReference>
<organism evidence="2 3">
    <name type="scientific">Thlaspi arvense</name>
    <name type="common">Field penny-cress</name>
    <dbReference type="NCBI Taxonomy" id="13288"/>
    <lineage>
        <taxon>Eukaryota</taxon>
        <taxon>Viridiplantae</taxon>
        <taxon>Streptophyta</taxon>
        <taxon>Embryophyta</taxon>
        <taxon>Tracheophyta</taxon>
        <taxon>Spermatophyta</taxon>
        <taxon>Magnoliopsida</taxon>
        <taxon>eudicotyledons</taxon>
        <taxon>Gunneridae</taxon>
        <taxon>Pentapetalae</taxon>
        <taxon>rosids</taxon>
        <taxon>malvids</taxon>
        <taxon>Brassicales</taxon>
        <taxon>Brassicaceae</taxon>
        <taxon>Thlaspideae</taxon>
        <taxon>Thlaspi</taxon>
    </lineage>
</organism>
<name>A0AAU9R8A8_THLAR</name>
<gene>
    <name evidence="2" type="ORF">TAV2_LOCUS3229</name>
</gene>
<sequence>MSSEATESQLQLVPAYGSSSDNKSTADSFRMPTYEDLVRNSDLFWDNLRDLLGHLDKTLK</sequence>
<dbReference type="Proteomes" id="UP000836841">
    <property type="component" value="Chromosome 1"/>
</dbReference>
<feature type="region of interest" description="Disordered" evidence="1">
    <location>
        <begin position="1"/>
        <end position="27"/>
    </location>
</feature>